<dbReference type="AlphaFoldDB" id="A0AAV6VCW6"/>
<evidence type="ECO:0000313" key="2">
    <source>
        <dbReference type="Proteomes" id="UP000827092"/>
    </source>
</evidence>
<name>A0AAV6VCW6_9ARAC</name>
<comment type="caution">
    <text evidence="1">The sequence shown here is derived from an EMBL/GenBank/DDBJ whole genome shotgun (WGS) entry which is preliminary data.</text>
</comment>
<proteinExistence type="predicted"/>
<dbReference type="Proteomes" id="UP000827092">
    <property type="component" value="Unassembled WGS sequence"/>
</dbReference>
<protein>
    <submittedName>
        <fullName evidence="1">Uncharacterized protein</fullName>
    </submittedName>
</protein>
<organism evidence="1 2">
    <name type="scientific">Oedothorax gibbosus</name>
    <dbReference type="NCBI Taxonomy" id="931172"/>
    <lineage>
        <taxon>Eukaryota</taxon>
        <taxon>Metazoa</taxon>
        <taxon>Ecdysozoa</taxon>
        <taxon>Arthropoda</taxon>
        <taxon>Chelicerata</taxon>
        <taxon>Arachnida</taxon>
        <taxon>Araneae</taxon>
        <taxon>Araneomorphae</taxon>
        <taxon>Entelegynae</taxon>
        <taxon>Araneoidea</taxon>
        <taxon>Linyphiidae</taxon>
        <taxon>Erigoninae</taxon>
        <taxon>Oedothorax</taxon>
    </lineage>
</organism>
<dbReference type="EMBL" id="JAFNEN010000102">
    <property type="protein sequence ID" value="KAG8194479.1"/>
    <property type="molecule type" value="Genomic_DNA"/>
</dbReference>
<sequence length="81" mass="9054">MPNACARNCIWVRMNGGHWTKGSFQVTWRAQSRAVLVDVFSGVELQFGCLDFASTEGATEGEFEGRLWPSRNSRFVIVVGE</sequence>
<accession>A0AAV6VCW6</accession>
<evidence type="ECO:0000313" key="1">
    <source>
        <dbReference type="EMBL" id="KAG8194479.1"/>
    </source>
</evidence>
<reference evidence="1 2" key="1">
    <citation type="journal article" date="2022" name="Nat. Ecol. Evol.">
        <title>A masculinizing supergene underlies an exaggerated male reproductive morph in a spider.</title>
        <authorList>
            <person name="Hendrickx F."/>
            <person name="De Corte Z."/>
            <person name="Sonet G."/>
            <person name="Van Belleghem S.M."/>
            <person name="Kostlbacher S."/>
            <person name="Vangestel C."/>
        </authorList>
    </citation>
    <scope>NUCLEOTIDE SEQUENCE [LARGE SCALE GENOMIC DNA]</scope>
    <source>
        <strain evidence="1">W744_W776</strain>
    </source>
</reference>
<keyword evidence="2" id="KW-1185">Reference proteome</keyword>
<gene>
    <name evidence="1" type="ORF">JTE90_013236</name>
</gene>